<accession>A0A493U233</accession>
<keyword evidence="6" id="KW-1185">Reference proteome</keyword>
<dbReference type="Pfam" id="PF23344">
    <property type="entry name" value="ZP-N"/>
    <property type="match status" value="1"/>
</dbReference>
<dbReference type="STRING" id="8840.ENSAPLP00000032099"/>
<dbReference type="PRINTS" id="PR00023">
    <property type="entry name" value="ZPELLUCIDA"/>
</dbReference>
<evidence type="ECO:0000313" key="5">
    <source>
        <dbReference type="Ensembl" id="ENSAPLP00000032099.1"/>
    </source>
</evidence>
<dbReference type="InterPro" id="IPR058876">
    <property type="entry name" value="Ig-like_ZP"/>
</dbReference>
<dbReference type="Proteomes" id="UP000016666">
    <property type="component" value="Chromosome 3"/>
</dbReference>
<dbReference type="PANTHER" id="PTHR47130">
    <property type="entry name" value="SI:DKEY-19B23.11-RELATED"/>
    <property type="match status" value="1"/>
</dbReference>
<keyword evidence="2" id="KW-0325">Glycoprotein</keyword>
<dbReference type="InterPro" id="IPR042235">
    <property type="entry name" value="ZP-C_dom"/>
</dbReference>
<evidence type="ECO:0000259" key="4">
    <source>
        <dbReference type="PROSITE" id="PS51034"/>
    </source>
</evidence>
<feature type="domain" description="ZP" evidence="4">
    <location>
        <begin position="606"/>
        <end position="868"/>
    </location>
</feature>
<evidence type="ECO:0000256" key="1">
    <source>
        <dbReference type="ARBA" id="ARBA00023157"/>
    </source>
</evidence>
<dbReference type="InterPro" id="IPR055356">
    <property type="entry name" value="ZP-N"/>
</dbReference>
<sequence>MELGLVLRFLVTGIFISETWTHGRPGPMSSECLENFLRITLRVEYFEDKYLSFSAVDQSGIAWELDEALASQCGYTVTYSSWNNIEFRASALSCHSRLEKDTFTVTIQVKASHTPDMKNASIHLKSASCHYGPWSLRELLCETNYMEVSVRRDVPQTVKDLIQEELEDWTLAFPEAKSGEASIWQIVFHQPEEKRALLVSDAWSAGYGLNTTDTRILLRVPYNTAQTQLVKAQGITFSAVRSSTFYKEQWMILMVDTAVACPVDGVDYTNKMIIWTVPKYIQALCTGATSFKDILVEAGVNLHKLSVEEMASRKYVLSNDFDVITMKVPIGAEGGYYKTSVNSGQHGTRYCINLFLEHQWEDNKWGLTKHTIIKEIETPFELVELTVTNNSNLSARIMNVTVGTFLLDVELVNLTIEGATVTVPEAVQHGYQTYEIKYANQSKAYVIHVSFDAQSIKKEYLRDDIRTYTLNVTLEFIIHPTSETFSVPIVTLSAVKDAVLPSARGFCDENSLHLHITHGNVDQNWMPFISGRHLTPGAAEKYNYSLSDNGTHLAISVPFLSSLLDYEEIHTSGVLASLHLTLKDGVTLANKNFSVSCRFSPSELIQCFPNGTVVITAVKLVRLADLDTSLLVLSDRNCKPSLVTEKTATFKFNVNTCGTRRKFNSTSITYENEVIYFRPGNDSPVYKLKFVCLYTIKQTVDVRYETKNNPSSSIKPGFGSLDLSLKLFKDESYSDLYQELEYPVVKYLKETLYFEVELLQPADPRLELNLEDCWATNSKSQDSLPQWPILINGCGNSKDSHRTVFHKVNYSTRVKFPQHLKRFEVTMFTFIEGTTQLQKQLYFHCSVVICSTMPQPSDFLCQRSCNPGKHRLDRSTEPQPHGQASSGAVLIRKENMTGRASGNKYIFVVATVRKPVNCGWISLEGCSSAMSNCLPWLWGKSVTSSISNSA</sequence>
<dbReference type="Ensembl" id="ENSAPLT00000046981.1">
    <property type="protein sequence ID" value="ENSAPLP00000032099.1"/>
    <property type="gene ID" value="ENSAPLG00000008127.2"/>
</dbReference>
<dbReference type="GeneTree" id="ENSGT00940000163503"/>
<dbReference type="Gene3D" id="2.60.40.4100">
    <property type="entry name" value="Zona pellucida, ZP-C domain"/>
    <property type="match status" value="1"/>
</dbReference>
<dbReference type="InterPro" id="IPR055355">
    <property type="entry name" value="ZP-C"/>
</dbReference>
<organism evidence="5 6">
    <name type="scientific">Anas platyrhynchos platyrhynchos</name>
    <name type="common">Northern mallard</name>
    <dbReference type="NCBI Taxonomy" id="8840"/>
    <lineage>
        <taxon>Eukaryota</taxon>
        <taxon>Metazoa</taxon>
        <taxon>Chordata</taxon>
        <taxon>Craniata</taxon>
        <taxon>Vertebrata</taxon>
        <taxon>Euteleostomi</taxon>
        <taxon>Archelosauria</taxon>
        <taxon>Archosauria</taxon>
        <taxon>Dinosauria</taxon>
        <taxon>Saurischia</taxon>
        <taxon>Theropoda</taxon>
        <taxon>Coelurosauria</taxon>
        <taxon>Aves</taxon>
        <taxon>Neognathae</taxon>
        <taxon>Galloanserae</taxon>
        <taxon>Anseriformes</taxon>
        <taxon>Anatidae</taxon>
        <taxon>Anatinae</taxon>
        <taxon>Anas</taxon>
    </lineage>
</organism>
<feature type="signal peptide" evidence="3">
    <location>
        <begin position="1"/>
        <end position="21"/>
    </location>
</feature>
<reference evidence="5" key="2">
    <citation type="submission" date="2025-08" db="UniProtKB">
        <authorList>
            <consortium name="Ensembl"/>
        </authorList>
    </citation>
    <scope>IDENTIFICATION</scope>
</reference>
<dbReference type="InterPro" id="IPR001507">
    <property type="entry name" value="ZP_dom"/>
</dbReference>
<dbReference type="PANTHER" id="PTHR47130:SF3">
    <property type="entry name" value="ZONA PELLUCIDA PROTEIN"/>
    <property type="match status" value="1"/>
</dbReference>
<evidence type="ECO:0000313" key="6">
    <source>
        <dbReference type="Proteomes" id="UP000016666"/>
    </source>
</evidence>
<dbReference type="AlphaFoldDB" id="A0A493U233"/>
<dbReference type="Pfam" id="PF26562">
    <property type="entry name" value="Ig-like"/>
    <property type="match status" value="1"/>
</dbReference>
<dbReference type="Gene3D" id="2.60.40.3210">
    <property type="entry name" value="Zona pellucida, ZP-N domain"/>
    <property type="match status" value="1"/>
</dbReference>
<protein>
    <recommendedName>
        <fullName evidence="4">ZP domain-containing protein</fullName>
    </recommendedName>
</protein>
<proteinExistence type="predicted"/>
<keyword evidence="1" id="KW-1015">Disulfide bond</keyword>
<dbReference type="InterPro" id="IPR048290">
    <property type="entry name" value="ZP_chr"/>
</dbReference>
<reference evidence="5 6" key="1">
    <citation type="submission" date="2017-10" db="EMBL/GenBank/DDBJ databases">
        <title>A new Pekin duck reference genome.</title>
        <authorList>
            <person name="Hou Z.-C."/>
            <person name="Zhou Z.-K."/>
            <person name="Zhu F."/>
            <person name="Hou S.-S."/>
        </authorList>
    </citation>
    <scope>NUCLEOTIDE SEQUENCE [LARGE SCALE GENOMIC DNA]</scope>
</reference>
<keyword evidence="3" id="KW-0732">Signal</keyword>
<reference evidence="5" key="3">
    <citation type="submission" date="2025-09" db="UniProtKB">
        <authorList>
            <consortium name="Ensembl"/>
        </authorList>
    </citation>
    <scope>IDENTIFICATION</scope>
</reference>
<evidence type="ECO:0000256" key="2">
    <source>
        <dbReference type="ARBA" id="ARBA00023180"/>
    </source>
</evidence>
<name>A0A493U233_ANAPP</name>
<dbReference type="Pfam" id="PF00100">
    <property type="entry name" value="Zona_pellucida"/>
    <property type="match status" value="1"/>
</dbReference>
<evidence type="ECO:0000256" key="3">
    <source>
        <dbReference type="SAM" id="SignalP"/>
    </source>
</evidence>
<feature type="chain" id="PRO_5019861347" description="ZP domain-containing protein" evidence="3">
    <location>
        <begin position="22"/>
        <end position="950"/>
    </location>
</feature>
<dbReference type="PROSITE" id="PS51034">
    <property type="entry name" value="ZP_2"/>
    <property type="match status" value="1"/>
</dbReference>
<dbReference type="SMART" id="SM00241">
    <property type="entry name" value="ZP"/>
    <property type="match status" value="1"/>
</dbReference>